<dbReference type="GO" id="GO:0008146">
    <property type="term" value="F:sulfotransferase activity"/>
    <property type="evidence" value="ECO:0007669"/>
    <property type="project" value="InterPro"/>
</dbReference>
<dbReference type="HOGENOM" id="CLU_027239_1_1_1"/>
<dbReference type="OMA" id="REGWWEP"/>
<evidence type="ECO:0000256" key="2">
    <source>
        <dbReference type="ARBA" id="ARBA00022679"/>
    </source>
</evidence>
<evidence type="ECO:0000313" key="4">
    <source>
        <dbReference type="EMBL" id="EAT42080.1"/>
    </source>
</evidence>
<evidence type="ECO:0000259" key="3">
    <source>
        <dbReference type="Pfam" id="PF00685"/>
    </source>
</evidence>
<dbReference type="OrthoDB" id="205623at2759"/>
<dbReference type="SUPFAM" id="SSF52540">
    <property type="entry name" value="P-loop containing nucleoside triphosphate hydrolases"/>
    <property type="match status" value="1"/>
</dbReference>
<keyword evidence="2" id="KW-0808">Transferase</keyword>
<name>A0A1S4FDE2_AEDAE</name>
<accession>A0A1S4FDE2</accession>
<reference evidence="4" key="3">
    <citation type="submission" date="2012-09" db="EMBL/GenBank/DDBJ databases">
        <authorList>
            <consortium name="VectorBase"/>
        </authorList>
    </citation>
    <scope>NUCLEOTIDE SEQUENCE</scope>
    <source>
        <strain evidence="4">Liverpool</strain>
    </source>
</reference>
<evidence type="ECO:0000256" key="1">
    <source>
        <dbReference type="ARBA" id="ARBA00005771"/>
    </source>
</evidence>
<gene>
    <name evidence="4" type="ORF">AaeL_AAEL006334</name>
</gene>
<protein>
    <submittedName>
        <fullName evidence="4">AAEL006334-PA</fullName>
    </submittedName>
</protein>
<dbReference type="Pfam" id="PF00685">
    <property type="entry name" value="Sulfotransfer_1"/>
    <property type="match status" value="1"/>
</dbReference>
<organism evidence="4 5">
    <name type="scientific">Aedes aegypti</name>
    <name type="common">Yellowfever mosquito</name>
    <name type="synonym">Culex aegypti</name>
    <dbReference type="NCBI Taxonomy" id="7159"/>
    <lineage>
        <taxon>Eukaryota</taxon>
        <taxon>Metazoa</taxon>
        <taxon>Ecdysozoa</taxon>
        <taxon>Arthropoda</taxon>
        <taxon>Hexapoda</taxon>
        <taxon>Insecta</taxon>
        <taxon>Pterygota</taxon>
        <taxon>Neoptera</taxon>
        <taxon>Endopterygota</taxon>
        <taxon>Diptera</taxon>
        <taxon>Nematocera</taxon>
        <taxon>Culicoidea</taxon>
        <taxon>Culicidae</taxon>
        <taxon>Culicinae</taxon>
        <taxon>Aedini</taxon>
        <taxon>Aedes</taxon>
        <taxon>Stegomyia</taxon>
    </lineage>
</organism>
<reference evidence="4" key="1">
    <citation type="submission" date="2005-10" db="EMBL/GenBank/DDBJ databases">
        <authorList>
            <person name="Loftus B.J."/>
            <person name="Nene V.M."/>
            <person name="Hannick L.I."/>
            <person name="Bidwell S."/>
            <person name="Haas B."/>
            <person name="Amedeo P."/>
            <person name="Orvis J."/>
            <person name="Wortman J.R."/>
            <person name="White O.R."/>
            <person name="Salzberg S."/>
            <person name="Shumway M."/>
            <person name="Koo H."/>
            <person name="Zhao Y."/>
            <person name="Holmes M."/>
            <person name="Miller J."/>
            <person name="Schatz M."/>
            <person name="Pop M."/>
            <person name="Pai G."/>
            <person name="Utterback T."/>
            <person name="Rogers Y.-H."/>
            <person name="Kravitz S."/>
            <person name="Fraser C.M."/>
        </authorList>
    </citation>
    <scope>NUCLEOTIDE SEQUENCE</scope>
    <source>
        <strain evidence="4">Liverpool</strain>
    </source>
</reference>
<dbReference type="PANTHER" id="PTHR11783">
    <property type="entry name" value="SULFOTRANSFERASE SULT"/>
    <property type="match status" value="1"/>
</dbReference>
<dbReference type="KEGG" id="aag:5567886"/>
<dbReference type="Gene3D" id="3.40.50.300">
    <property type="entry name" value="P-loop containing nucleotide triphosphate hydrolases"/>
    <property type="match status" value="1"/>
</dbReference>
<dbReference type="Proteomes" id="UP000682892">
    <property type="component" value="Unassembled WGS sequence"/>
</dbReference>
<sequence>MFSFEKINNQVLNRIECPGTEKHYRVTLPNGLPESVPDVLKDGENRYSIMIEPYLSLAERIKNLKVYEDDVWVVTFPKCGTTWTQEMVWLLNNDLNYNYARTHSLEERFPFLELTGALSLIGGDSVTEVEQLSRPRHIKSHLAAMLLPDQIWTVKPKIIYVSRNPKDAATSFFHHYRNIVGYDGPREHFFDAFLENNLIYAPFNSHVQDYWKLRNQENVLFITFEQMKRNLRKVIMQVADFLGKTFTDQEVDVLEKHLSVDSMRANKSCNMDELVEWARRTNYSEERKKIDANEFRFIRNGKIGSYKSDMSEDYVQRFNEFEKDLNQRTGGDINF</sequence>
<proteinExistence type="inferred from homology"/>
<dbReference type="InterPro" id="IPR027417">
    <property type="entry name" value="P-loop_NTPase"/>
</dbReference>
<reference evidence="4" key="2">
    <citation type="journal article" date="2007" name="Science">
        <title>Genome sequence of Aedes aegypti, a major arbovirus vector.</title>
        <authorList>
            <person name="Nene V."/>
            <person name="Wortman J.R."/>
            <person name="Lawson D."/>
            <person name="Haas B."/>
            <person name="Kodira C."/>
            <person name="Tu Z.J."/>
            <person name="Loftus B."/>
            <person name="Xi Z."/>
            <person name="Megy K."/>
            <person name="Grabherr M."/>
            <person name="Ren Q."/>
            <person name="Zdobnov E.M."/>
            <person name="Lobo N.F."/>
            <person name="Campbell K.S."/>
            <person name="Brown S.E."/>
            <person name="Bonaldo M.F."/>
            <person name="Zhu J."/>
            <person name="Sinkins S.P."/>
            <person name="Hogenkamp D.G."/>
            <person name="Amedeo P."/>
            <person name="Arensburger P."/>
            <person name="Atkinson P.W."/>
            <person name="Bidwell S."/>
            <person name="Biedler J."/>
            <person name="Birney E."/>
            <person name="Bruggner R.V."/>
            <person name="Costas J."/>
            <person name="Coy M.R."/>
            <person name="Crabtree J."/>
            <person name="Crawford M."/>
            <person name="Debruyn B."/>
            <person name="Decaprio D."/>
            <person name="Eiglmeier K."/>
            <person name="Eisenstadt E."/>
            <person name="El-Dorry H."/>
            <person name="Gelbart W.M."/>
            <person name="Gomes S.L."/>
            <person name="Hammond M."/>
            <person name="Hannick L.I."/>
            <person name="Hogan J.R."/>
            <person name="Holmes M.H."/>
            <person name="Jaffe D."/>
            <person name="Johnston J.S."/>
            <person name="Kennedy R.C."/>
            <person name="Koo H."/>
            <person name="Kravitz S."/>
            <person name="Kriventseva E.V."/>
            <person name="Kulp D."/>
            <person name="Labutti K."/>
            <person name="Lee E."/>
            <person name="Li S."/>
            <person name="Lovin D.D."/>
            <person name="Mao C."/>
            <person name="Mauceli E."/>
            <person name="Menck C.F."/>
            <person name="Miller J.R."/>
            <person name="Montgomery P."/>
            <person name="Mori A."/>
            <person name="Nascimento A.L."/>
            <person name="Naveira H.F."/>
            <person name="Nusbaum C."/>
            <person name="O'leary S."/>
            <person name="Orvis J."/>
            <person name="Pertea M."/>
            <person name="Quesneville H."/>
            <person name="Reidenbach K.R."/>
            <person name="Rogers Y.H."/>
            <person name="Roth C.W."/>
            <person name="Schneider J.R."/>
            <person name="Schatz M."/>
            <person name="Shumway M."/>
            <person name="Stanke M."/>
            <person name="Stinson E.O."/>
            <person name="Tubio J.M."/>
            <person name="Vanzee J.P."/>
            <person name="Verjovski-Almeida S."/>
            <person name="Werner D."/>
            <person name="White O."/>
            <person name="Wyder S."/>
            <person name="Zeng Q."/>
            <person name="Zhao Q."/>
            <person name="Zhao Y."/>
            <person name="Hill C.A."/>
            <person name="Raikhel A.S."/>
            <person name="Soares M.B."/>
            <person name="Knudson D.L."/>
            <person name="Lee N.H."/>
            <person name="Galagan J."/>
            <person name="Salzberg S.L."/>
            <person name="Paulsen I.T."/>
            <person name="Dimopoulos G."/>
            <person name="Collins F.H."/>
            <person name="Birren B."/>
            <person name="Fraser-Liggett C.M."/>
            <person name="Severson D.W."/>
        </authorList>
    </citation>
    <scope>NUCLEOTIDE SEQUENCE [LARGE SCALE GENOMIC DNA]</scope>
    <source>
        <strain evidence="4">Liverpool</strain>
    </source>
</reference>
<evidence type="ECO:0000313" key="5">
    <source>
        <dbReference type="Proteomes" id="UP000682892"/>
    </source>
</evidence>
<dbReference type="InterPro" id="IPR000863">
    <property type="entry name" value="Sulfotransferase_dom"/>
</dbReference>
<dbReference type="EMBL" id="CH477386">
    <property type="protein sequence ID" value="EAT42080.1"/>
    <property type="molecule type" value="Genomic_DNA"/>
</dbReference>
<comment type="similarity">
    <text evidence="1">Belongs to the sulfotransferase 1 family.</text>
</comment>
<feature type="domain" description="Sulfotransferase" evidence="3">
    <location>
        <begin position="69"/>
        <end position="323"/>
    </location>
</feature>
<dbReference type="AlphaFoldDB" id="A0A1S4FDE2"/>